<dbReference type="InterPro" id="IPR011032">
    <property type="entry name" value="GroES-like_sf"/>
</dbReference>
<dbReference type="Pfam" id="PF00107">
    <property type="entry name" value="ADH_zinc_N"/>
    <property type="match status" value="1"/>
</dbReference>
<evidence type="ECO:0000256" key="4">
    <source>
        <dbReference type="ARBA" id="ARBA00022833"/>
    </source>
</evidence>
<comment type="cofactor">
    <cofactor evidence="1">
        <name>Zn(2+)</name>
        <dbReference type="ChEBI" id="CHEBI:29105"/>
    </cofactor>
</comment>
<dbReference type="FunFam" id="3.40.50.720:FF:000003">
    <property type="entry name" value="S-(hydroxymethyl)glutathione dehydrogenase"/>
    <property type="match status" value="1"/>
</dbReference>
<comment type="caution">
    <text evidence="7">The sequence shown here is derived from an EMBL/GenBank/DDBJ whole genome shotgun (WGS) entry which is preliminary data.</text>
</comment>
<dbReference type="AlphaFoldDB" id="A0A3D9ZVR9"/>
<dbReference type="GO" id="GO:0046872">
    <property type="term" value="F:metal ion binding"/>
    <property type="evidence" value="ECO:0007669"/>
    <property type="project" value="UniProtKB-KW"/>
</dbReference>
<evidence type="ECO:0000256" key="2">
    <source>
        <dbReference type="ARBA" id="ARBA00008072"/>
    </source>
</evidence>
<keyword evidence="8" id="KW-1185">Reference proteome</keyword>
<dbReference type="SMART" id="SM00829">
    <property type="entry name" value="PKS_ER"/>
    <property type="match status" value="1"/>
</dbReference>
<dbReference type="InterPro" id="IPR036291">
    <property type="entry name" value="NAD(P)-bd_dom_sf"/>
</dbReference>
<keyword evidence="5" id="KW-0560">Oxidoreductase</keyword>
<dbReference type="SUPFAM" id="SSF51735">
    <property type="entry name" value="NAD(P)-binding Rossmann-fold domains"/>
    <property type="match status" value="1"/>
</dbReference>
<dbReference type="Gene3D" id="3.90.180.10">
    <property type="entry name" value="Medium-chain alcohol dehydrogenases, catalytic domain"/>
    <property type="match status" value="1"/>
</dbReference>
<dbReference type="SUPFAM" id="SSF50129">
    <property type="entry name" value="GroES-like"/>
    <property type="match status" value="1"/>
</dbReference>
<name>A0A3D9ZVR9_9ACTN</name>
<proteinExistence type="inferred from homology"/>
<keyword evidence="4" id="KW-0862">Zinc</keyword>
<dbReference type="PANTHER" id="PTHR43350">
    <property type="entry name" value="NAD-DEPENDENT ALCOHOL DEHYDROGENASE"/>
    <property type="match status" value="1"/>
</dbReference>
<accession>A0A3D9ZVR9</accession>
<feature type="domain" description="Enoyl reductase (ER)" evidence="6">
    <location>
        <begin position="8"/>
        <end position="358"/>
    </location>
</feature>
<organism evidence="7 8">
    <name type="scientific">Asanoa ferruginea</name>
    <dbReference type="NCBI Taxonomy" id="53367"/>
    <lineage>
        <taxon>Bacteria</taxon>
        <taxon>Bacillati</taxon>
        <taxon>Actinomycetota</taxon>
        <taxon>Actinomycetes</taxon>
        <taxon>Micromonosporales</taxon>
        <taxon>Micromonosporaceae</taxon>
        <taxon>Asanoa</taxon>
    </lineage>
</organism>
<dbReference type="RefSeq" id="WP_116072416.1">
    <property type="nucleotide sequence ID" value="NZ_BONB01000009.1"/>
</dbReference>
<evidence type="ECO:0000256" key="1">
    <source>
        <dbReference type="ARBA" id="ARBA00001947"/>
    </source>
</evidence>
<dbReference type="InterPro" id="IPR013154">
    <property type="entry name" value="ADH-like_N"/>
</dbReference>
<dbReference type="Proteomes" id="UP000256913">
    <property type="component" value="Unassembled WGS sequence"/>
</dbReference>
<dbReference type="OrthoDB" id="334894at2"/>
<dbReference type="PANTHER" id="PTHR43350:SF21">
    <property type="entry name" value="S-NITROSOMYCOTHIOL REDUCTASE MSCR"/>
    <property type="match status" value="1"/>
</dbReference>
<evidence type="ECO:0000256" key="3">
    <source>
        <dbReference type="ARBA" id="ARBA00022723"/>
    </source>
</evidence>
<protein>
    <submittedName>
        <fullName evidence="7">S-(Hydroxymethyl)glutathione dehydrogenase/alcohol dehydrogenase</fullName>
    </submittedName>
</protein>
<dbReference type="GO" id="GO:0016491">
    <property type="term" value="F:oxidoreductase activity"/>
    <property type="evidence" value="ECO:0007669"/>
    <property type="project" value="UniProtKB-KW"/>
</dbReference>
<dbReference type="Pfam" id="PF08240">
    <property type="entry name" value="ADH_N"/>
    <property type="match status" value="1"/>
</dbReference>
<dbReference type="EMBL" id="QUMQ01000001">
    <property type="protein sequence ID" value="REG00705.1"/>
    <property type="molecule type" value="Genomic_DNA"/>
</dbReference>
<comment type="similarity">
    <text evidence="2">Belongs to the zinc-containing alcohol dehydrogenase family.</text>
</comment>
<keyword evidence="3" id="KW-0479">Metal-binding</keyword>
<evidence type="ECO:0000313" key="8">
    <source>
        <dbReference type="Proteomes" id="UP000256913"/>
    </source>
</evidence>
<reference evidence="7 8" key="1">
    <citation type="submission" date="2018-08" db="EMBL/GenBank/DDBJ databases">
        <title>Sequencing the genomes of 1000 actinobacteria strains.</title>
        <authorList>
            <person name="Klenk H.-P."/>
        </authorList>
    </citation>
    <scope>NUCLEOTIDE SEQUENCE [LARGE SCALE GENOMIC DNA]</scope>
    <source>
        <strain evidence="7 8">DSM 44099</strain>
    </source>
</reference>
<sequence length="360" mass="36715">MKALIVSGTREEPHVADVVLPPVGPGEVRVRIRAAGVCHSDLSMVNGTLAPSYPLVLGHEAAGVVIEVGPEGAGHRVDVGDHVVLNWAPPCRECWHCTHGEPWLCAEGGRPSAPRGRLASGEAAHVTLGLGALAEEVVVPSHAVIRVPADLPPDVAALLGCAVLTATGAVNRTAAVQAGQSVVVIGLGGVGLATLIAARAAGADPVIGVDLSEAKRDLALKAGASHFLPSDDTVPKAVRGLTGGRGADHAIECVGRSATIGAAWRATRRGGQVTVVGMGARDDLVSLGALDIFHSARTLRSSVYGSSDPDRDLPVLAAAVHDGSLDLSPLITDRISLEAAPDAFTRMARGEGARSVVLFD</sequence>
<dbReference type="InterPro" id="IPR020843">
    <property type="entry name" value="ER"/>
</dbReference>
<evidence type="ECO:0000256" key="5">
    <source>
        <dbReference type="ARBA" id="ARBA00023002"/>
    </source>
</evidence>
<dbReference type="InterPro" id="IPR013149">
    <property type="entry name" value="ADH-like_C"/>
</dbReference>
<evidence type="ECO:0000259" key="6">
    <source>
        <dbReference type="SMART" id="SM00829"/>
    </source>
</evidence>
<dbReference type="Gene3D" id="3.40.50.720">
    <property type="entry name" value="NAD(P)-binding Rossmann-like Domain"/>
    <property type="match status" value="1"/>
</dbReference>
<gene>
    <name evidence="7" type="ORF">DFJ67_6762</name>
</gene>
<evidence type="ECO:0000313" key="7">
    <source>
        <dbReference type="EMBL" id="REG00705.1"/>
    </source>
</evidence>